<proteinExistence type="predicted"/>
<name>A0A7S0PZB4_9EUKA</name>
<gene>
    <name evidence="1" type="ORF">CPEL01642_LOCUS3409</name>
</gene>
<protein>
    <submittedName>
        <fullName evidence="1">Uncharacterized protein</fullName>
    </submittedName>
</protein>
<sequence length="113" mass="12545">MVQLRDRVLSGRQASAKCSKIMWLTNQWCKKGIDVFGAEVVSTCNRQKIGVPPPVRREGRMEGAWHPSCATKAQAIWLGQIDRALEIEQRNVFPCEEGEALARGGYTGIRAAC</sequence>
<dbReference type="AlphaFoldDB" id="A0A7S0PZB4"/>
<reference evidence="1" key="1">
    <citation type="submission" date="2021-01" db="EMBL/GenBank/DDBJ databases">
        <authorList>
            <person name="Corre E."/>
            <person name="Pelletier E."/>
            <person name="Niang G."/>
            <person name="Scheremetjew M."/>
            <person name="Finn R."/>
            <person name="Kale V."/>
            <person name="Holt S."/>
            <person name="Cochrane G."/>
            <person name="Meng A."/>
            <person name="Brown T."/>
            <person name="Cohen L."/>
        </authorList>
    </citation>
    <scope>NUCLEOTIDE SEQUENCE</scope>
    <source>
        <strain evidence="1">PLY182g</strain>
    </source>
</reference>
<evidence type="ECO:0000313" key="1">
    <source>
        <dbReference type="EMBL" id="CAD8600079.1"/>
    </source>
</evidence>
<organism evidence="1">
    <name type="scientific">Coccolithus braarudii</name>
    <dbReference type="NCBI Taxonomy" id="221442"/>
    <lineage>
        <taxon>Eukaryota</taxon>
        <taxon>Haptista</taxon>
        <taxon>Haptophyta</taxon>
        <taxon>Prymnesiophyceae</taxon>
        <taxon>Coccolithales</taxon>
        <taxon>Coccolithaceae</taxon>
        <taxon>Coccolithus</taxon>
    </lineage>
</organism>
<accession>A0A7S0PZB4</accession>
<dbReference type="EMBL" id="HBEY01006970">
    <property type="protein sequence ID" value="CAD8600079.1"/>
    <property type="molecule type" value="Transcribed_RNA"/>
</dbReference>